<evidence type="ECO:0000256" key="5">
    <source>
        <dbReference type="ARBA" id="ARBA00017171"/>
    </source>
</evidence>
<comment type="subcellular location">
    <subcellularLocation>
        <location evidence="2">Endomembrane system</location>
        <topology evidence="2">Multi-pass membrane protein</topology>
    </subcellularLocation>
</comment>
<sequence length="266" mass="29625">MTTDTPQQTPPESPIPARGRLRDNSIYLLPNAFTLAALFAAFYAITQAMHGHYETAAVSVFIAMLLDGMDGRVARWTNSQSAFGEQMDSLADMVSFGVAPALIAYKWQLFQFGKVGYSIAFIYCACAALRLALFNTLIGKVDKKWFIGIPSPTAAALVIGLVWVNHSFEKLPYVGWLCLAVTLFAGFSMVVQIPFWSFKEINIRRKVPFFVLILAVLGLLVVTWQPSVVLFGFFLAYSVSGYVHYAWRWLKKRRQRAARADDSGAA</sequence>
<accession>A0A892ZGP3</accession>
<evidence type="ECO:0000256" key="11">
    <source>
        <dbReference type="ARBA" id="ARBA00023136"/>
    </source>
</evidence>
<evidence type="ECO:0000256" key="13">
    <source>
        <dbReference type="ARBA" id="ARBA00023264"/>
    </source>
</evidence>
<feature type="transmembrane region" description="Helical" evidence="16">
    <location>
        <begin position="171"/>
        <end position="195"/>
    </location>
</feature>
<dbReference type="GO" id="GO:0012505">
    <property type="term" value="C:endomembrane system"/>
    <property type="evidence" value="ECO:0007669"/>
    <property type="project" value="UniProtKB-SubCell"/>
</dbReference>
<dbReference type="Pfam" id="PF01066">
    <property type="entry name" value="CDP-OH_P_transf"/>
    <property type="match status" value="1"/>
</dbReference>
<keyword evidence="13" id="KW-1208">Phospholipid metabolism</keyword>
<dbReference type="EC" id="2.7.8.8" evidence="4"/>
<keyword evidence="8 16" id="KW-0812">Transmembrane</keyword>
<evidence type="ECO:0000256" key="3">
    <source>
        <dbReference type="ARBA" id="ARBA00010441"/>
    </source>
</evidence>
<dbReference type="InterPro" id="IPR050324">
    <property type="entry name" value="CDP-alcohol_PTase-I"/>
</dbReference>
<evidence type="ECO:0000256" key="14">
    <source>
        <dbReference type="ARBA" id="ARBA00032361"/>
    </source>
</evidence>
<keyword evidence="12" id="KW-0594">Phospholipid biosynthesis</keyword>
<feature type="transmembrane region" description="Helical" evidence="16">
    <location>
        <begin position="115"/>
        <end position="133"/>
    </location>
</feature>
<evidence type="ECO:0000313" key="18">
    <source>
        <dbReference type="Proteomes" id="UP000653156"/>
    </source>
</evidence>
<keyword evidence="10" id="KW-0443">Lipid metabolism</keyword>
<dbReference type="InterPro" id="IPR043130">
    <property type="entry name" value="CDP-OH_PTrfase_TM_dom"/>
</dbReference>
<evidence type="ECO:0000256" key="1">
    <source>
        <dbReference type="ARBA" id="ARBA00000287"/>
    </source>
</evidence>
<feature type="transmembrane region" description="Helical" evidence="16">
    <location>
        <begin position="230"/>
        <end position="250"/>
    </location>
</feature>
<dbReference type="GO" id="GO:0016020">
    <property type="term" value="C:membrane"/>
    <property type="evidence" value="ECO:0007669"/>
    <property type="project" value="InterPro"/>
</dbReference>
<dbReference type="AlphaFoldDB" id="A0A892ZGP3"/>
<dbReference type="NCBIfam" id="TIGR00473">
    <property type="entry name" value="pssA"/>
    <property type="match status" value="1"/>
</dbReference>
<dbReference type="GO" id="GO:0008654">
    <property type="term" value="P:phospholipid biosynthetic process"/>
    <property type="evidence" value="ECO:0007669"/>
    <property type="project" value="UniProtKB-KW"/>
</dbReference>
<dbReference type="GO" id="GO:0003882">
    <property type="term" value="F:CDP-diacylglycerol-serine O-phosphatidyltransferase activity"/>
    <property type="evidence" value="ECO:0007669"/>
    <property type="project" value="UniProtKB-EC"/>
</dbReference>
<dbReference type="InterPro" id="IPR048254">
    <property type="entry name" value="CDP_ALCOHOL_P_TRANSF_CS"/>
</dbReference>
<evidence type="ECO:0000256" key="6">
    <source>
        <dbReference type="ARBA" id="ARBA00022516"/>
    </source>
</evidence>
<evidence type="ECO:0000256" key="2">
    <source>
        <dbReference type="ARBA" id="ARBA00004127"/>
    </source>
</evidence>
<evidence type="ECO:0000256" key="15">
    <source>
        <dbReference type="RuleBase" id="RU003750"/>
    </source>
</evidence>
<reference evidence="17" key="1">
    <citation type="submission" date="2021-02" db="EMBL/GenBank/DDBJ databases">
        <title>Neisseriaceae sp. 26B isolated from the cloaca of a Common Toad-headed Turtle (Mesoclemmys nasuta).</title>
        <authorList>
            <person name="Spergser J."/>
            <person name="Busse H.-J."/>
        </authorList>
    </citation>
    <scope>NUCLEOTIDE SEQUENCE</scope>
    <source>
        <strain evidence="17">26B</strain>
    </source>
</reference>
<feature type="transmembrane region" description="Helical" evidence="16">
    <location>
        <begin position="26"/>
        <end position="45"/>
    </location>
</feature>
<evidence type="ECO:0000256" key="16">
    <source>
        <dbReference type="SAM" id="Phobius"/>
    </source>
</evidence>
<evidence type="ECO:0000256" key="7">
    <source>
        <dbReference type="ARBA" id="ARBA00022679"/>
    </source>
</evidence>
<dbReference type="EMBL" id="CP069798">
    <property type="protein sequence ID" value="QRQ82675.1"/>
    <property type="molecule type" value="Genomic_DNA"/>
</dbReference>
<keyword evidence="6" id="KW-0444">Lipid biosynthesis</keyword>
<gene>
    <name evidence="17" type="primary">pssA</name>
    <name evidence="17" type="ORF">JQU52_04620</name>
</gene>
<name>A0A892ZGP3_9NEIS</name>
<dbReference type="Proteomes" id="UP000653156">
    <property type="component" value="Chromosome"/>
</dbReference>
<dbReference type="Gene3D" id="1.20.120.1760">
    <property type="match status" value="1"/>
</dbReference>
<evidence type="ECO:0000256" key="9">
    <source>
        <dbReference type="ARBA" id="ARBA00022989"/>
    </source>
</evidence>
<comment type="similarity">
    <text evidence="3 15">Belongs to the CDP-alcohol phosphatidyltransferase class-I family.</text>
</comment>
<proteinExistence type="inferred from homology"/>
<dbReference type="InterPro" id="IPR000462">
    <property type="entry name" value="CDP-OH_P_trans"/>
</dbReference>
<evidence type="ECO:0000256" key="8">
    <source>
        <dbReference type="ARBA" id="ARBA00022692"/>
    </source>
</evidence>
<organism evidence="17 18">
    <name type="scientific">Paralysiella testudinis</name>
    <dbReference type="NCBI Taxonomy" id="2809020"/>
    <lineage>
        <taxon>Bacteria</taxon>
        <taxon>Pseudomonadati</taxon>
        <taxon>Pseudomonadota</taxon>
        <taxon>Betaproteobacteria</taxon>
        <taxon>Neisseriales</taxon>
        <taxon>Neisseriaceae</taxon>
        <taxon>Paralysiella</taxon>
    </lineage>
</organism>
<evidence type="ECO:0000256" key="12">
    <source>
        <dbReference type="ARBA" id="ARBA00023209"/>
    </source>
</evidence>
<keyword evidence="18" id="KW-1185">Reference proteome</keyword>
<dbReference type="PROSITE" id="PS00379">
    <property type="entry name" value="CDP_ALCOHOL_P_TRANSF"/>
    <property type="match status" value="1"/>
</dbReference>
<dbReference type="InterPro" id="IPR004533">
    <property type="entry name" value="CDP-diaglyc--ser_O-PTrfase"/>
</dbReference>
<dbReference type="RefSeq" id="WP_230339962.1">
    <property type="nucleotide sequence ID" value="NZ_CP069798.1"/>
</dbReference>
<keyword evidence="7 15" id="KW-0808">Transferase</keyword>
<evidence type="ECO:0000313" key="17">
    <source>
        <dbReference type="EMBL" id="QRQ82675.1"/>
    </source>
</evidence>
<keyword evidence="11 16" id="KW-0472">Membrane</keyword>
<feature type="transmembrane region" description="Helical" evidence="16">
    <location>
        <begin position="145"/>
        <end position="165"/>
    </location>
</feature>
<dbReference type="PANTHER" id="PTHR14269">
    <property type="entry name" value="CDP-DIACYLGLYCEROL--GLYCEROL-3-PHOSPHATE 3-PHOSPHATIDYLTRANSFERASE-RELATED"/>
    <property type="match status" value="1"/>
</dbReference>
<feature type="transmembrane region" description="Helical" evidence="16">
    <location>
        <begin position="207"/>
        <end position="224"/>
    </location>
</feature>
<keyword evidence="9 16" id="KW-1133">Transmembrane helix</keyword>
<dbReference type="KEGG" id="ptes:JQU52_04620"/>
<protein>
    <recommendedName>
        <fullName evidence="5">CDP-diacylglycerol--serine O-phosphatidyltransferase</fullName>
        <ecNumber evidence="4">2.7.8.8</ecNumber>
    </recommendedName>
    <alternativeName>
        <fullName evidence="14">Phosphatidylserine synthase</fullName>
    </alternativeName>
</protein>
<evidence type="ECO:0000256" key="4">
    <source>
        <dbReference type="ARBA" id="ARBA00013174"/>
    </source>
</evidence>
<dbReference type="PANTHER" id="PTHR14269:SF61">
    <property type="entry name" value="CDP-DIACYLGLYCEROL--SERINE O-PHOSPHATIDYLTRANSFERASE"/>
    <property type="match status" value="1"/>
</dbReference>
<comment type="catalytic activity">
    <reaction evidence="1">
        <text>a CDP-1,2-diacyl-sn-glycerol + L-serine = a 1,2-diacyl-sn-glycero-3-phospho-L-serine + CMP + H(+)</text>
        <dbReference type="Rhea" id="RHEA:16913"/>
        <dbReference type="ChEBI" id="CHEBI:15378"/>
        <dbReference type="ChEBI" id="CHEBI:33384"/>
        <dbReference type="ChEBI" id="CHEBI:57262"/>
        <dbReference type="ChEBI" id="CHEBI:58332"/>
        <dbReference type="ChEBI" id="CHEBI:60377"/>
        <dbReference type="EC" id="2.7.8.8"/>
    </reaction>
</comment>
<evidence type="ECO:0000256" key="10">
    <source>
        <dbReference type="ARBA" id="ARBA00023098"/>
    </source>
</evidence>